<name>A0A7I7UQ35_MYCPV</name>
<proteinExistence type="predicted"/>
<feature type="compositionally biased region" description="Basic and acidic residues" evidence="2">
    <location>
        <begin position="40"/>
        <end position="49"/>
    </location>
</feature>
<dbReference type="Proteomes" id="UP000467252">
    <property type="component" value="Chromosome"/>
</dbReference>
<dbReference type="AlphaFoldDB" id="A0A7I7UQ35"/>
<gene>
    <name evidence="3" type="ORF">MPUL_41110</name>
</gene>
<evidence type="ECO:0008006" key="5">
    <source>
        <dbReference type="Google" id="ProtNLM"/>
    </source>
</evidence>
<dbReference type="EMBL" id="AP022599">
    <property type="protein sequence ID" value="BBY82953.1"/>
    <property type="molecule type" value="Genomic_DNA"/>
</dbReference>
<dbReference type="RefSeq" id="WP_163903438.1">
    <property type="nucleotide sequence ID" value="NZ_AP022599.1"/>
</dbReference>
<sequence>MTTKRKNTAPEDTVPEPDTDAAPTENATGDESPAAEAEPTEDKPTPRSLEWWKAKAREHQTTIDTLTAERDALQARLDTVQQREAEALVTGKLHDPADLFRFGPPLAELLDEDGNVSAELVDAALAAVVAEHPHLSVRHGISPAAPASMVTSRDVPDREAKQPRTFQELLRGAGRTG</sequence>
<evidence type="ECO:0000313" key="4">
    <source>
        <dbReference type="Proteomes" id="UP000467252"/>
    </source>
</evidence>
<keyword evidence="1" id="KW-0175">Coiled coil</keyword>
<reference evidence="3 4" key="1">
    <citation type="journal article" date="2019" name="Emerg. Microbes Infect.">
        <title>Comprehensive subspecies identification of 175 nontuberculous mycobacteria species based on 7547 genomic profiles.</title>
        <authorList>
            <person name="Matsumoto Y."/>
            <person name="Kinjo T."/>
            <person name="Motooka D."/>
            <person name="Nabeya D."/>
            <person name="Jung N."/>
            <person name="Uechi K."/>
            <person name="Horii T."/>
            <person name="Iida T."/>
            <person name="Fujita J."/>
            <person name="Nakamura S."/>
        </authorList>
    </citation>
    <scope>NUCLEOTIDE SEQUENCE [LARGE SCALE GENOMIC DNA]</scope>
    <source>
        <strain evidence="3 4">JCM 6370</strain>
    </source>
</reference>
<organism evidence="3 4">
    <name type="scientific">Mycolicibacterium pulveris</name>
    <name type="common">Mycobacterium pulveris</name>
    <dbReference type="NCBI Taxonomy" id="36813"/>
    <lineage>
        <taxon>Bacteria</taxon>
        <taxon>Bacillati</taxon>
        <taxon>Actinomycetota</taxon>
        <taxon>Actinomycetes</taxon>
        <taxon>Mycobacteriales</taxon>
        <taxon>Mycobacteriaceae</taxon>
        <taxon>Mycolicibacterium</taxon>
    </lineage>
</organism>
<feature type="coiled-coil region" evidence="1">
    <location>
        <begin position="56"/>
        <end position="83"/>
    </location>
</feature>
<feature type="region of interest" description="Disordered" evidence="2">
    <location>
        <begin position="139"/>
        <end position="177"/>
    </location>
</feature>
<keyword evidence="4" id="KW-1185">Reference proteome</keyword>
<evidence type="ECO:0000313" key="3">
    <source>
        <dbReference type="EMBL" id="BBY82953.1"/>
    </source>
</evidence>
<accession>A0A7I7UQ35</accession>
<protein>
    <recommendedName>
        <fullName evidence="5">Scaffolding protein</fullName>
    </recommendedName>
</protein>
<evidence type="ECO:0000256" key="2">
    <source>
        <dbReference type="SAM" id="MobiDB-lite"/>
    </source>
</evidence>
<feature type="region of interest" description="Disordered" evidence="2">
    <location>
        <begin position="1"/>
        <end position="49"/>
    </location>
</feature>
<evidence type="ECO:0000256" key="1">
    <source>
        <dbReference type="SAM" id="Coils"/>
    </source>
</evidence>